<dbReference type="SUPFAM" id="SSF103473">
    <property type="entry name" value="MFS general substrate transporter"/>
    <property type="match status" value="1"/>
</dbReference>
<feature type="transmembrane region" description="Helical" evidence="5">
    <location>
        <begin position="179"/>
        <end position="199"/>
    </location>
</feature>
<dbReference type="EMBL" id="BAAAEW010000042">
    <property type="protein sequence ID" value="GAA0766382.1"/>
    <property type="molecule type" value="Genomic_DNA"/>
</dbReference>
<dbReference type="PANTHER" id="PTHR23508">
    <property type="entry name" value="CARBOXYLIC ACID TRANSPORTER PROTEIN HOMOLOG"/>
    <property type="match status" value="1"/>
</dbReference>
<feature type="transmembrane region" description="Helical" evidence="5">
    <location>
        <begin position="294"/>
        <end position="316"/>
    </location>
</feature>
<gene>
    <name evidence="7" type="ORF">GCM10009107_54480</name>
</gene>
<sequence>MATLRSVDVRQFINERPMSRYQWLILALCFLVVAVDGVDVAIMGFIAPAVLKEWSLSKAAFGVVMSAAPFGLVLGALVAGPTSDKLGRKTVLAASVAVFGLFTLWTAAASSVTEMAVLRLLTGVGLGAAMPNASTLLSEYVPERSRSLLVTLMFTGFNLGSAVVGFMAAAVLPSHGWRAVLQLGGVMPLVLLPLLLLFLPESCRFMAVRGIRRDRIAKVLGKVSGQRFGEDVSFVSTESVSAIKAPVSQLFAKGYRLMTPGLWVTYFMGLMVIYLLTGWLPTLFKESGLDMADAARITAMFQIGGTVGAIVVGWFMDRRKPTAVISLAYLAGAISIVALGLTGGVGGSLALIVTLVGFCMSGAQTGLNAYAPSCYPTAARATGVSWMLGMGRFGSILGSLVGGVLLGLNWQFGAIVMLLAIPAALAAVAVLGSRQRGLV</sequence>
<dbReference type="RefSeq" id="WP_141287153.1">
    <property type="nucleotide sequence ID" value="NZ_BAAAEW010000042.1"/>
</dbReference>
<dbReference type="PROSITE" id="PS50850">
    <property type="entry name" value="MFS"/>
    <property type="match status" value="1"/>
</dbReference>
<feature type="transmembrane region" description="Helical" evidence="5">
    <location>
        <begin position="383"/>
        <end position="406"/>
    </location>
</feature>
<evidence type="ECO:0000256" key="2">
    <source>
        <dbReference type="ARBA" id="ARBA00022692"/>
    </source>
</evidence>
<feature type="transmembrane region" description="Helical" evidence="5">
    <location>
        <begin position="116"/>
        <end position="137"/>
    </location>
</feature>
<dbReference type="InterPro" id="IPR011701">
    <property type="entry name" value="MFS"/>
</dbReference>
<evidence type="ECO:0000313" key="8">
    <source>
        <dbReference type="Proteomes" id="UP001500279"/>
    </source>
</evidence>
<keyword evidence="3 5" id="KW-1133">Transmembrane helix</keyword>
<evidence type="ECO:0000259" key="6">
    <source>
        <dbReference type="PROSITE" id="PS50850"/>
    </source>
</evidence>
<comment type="caution">
    <text evidence="7">The sequence shown here is derived from an EMBL/GenBank/DDBJ whole genome shotgun (WGS) entry which is preliminary data.</text>
</comment>
<feature type="transmembrane region" description="Helical" evidence="5">
    <location>
        <begin position="323"/>
        <end position="343"/>
    </location>
</feature>
<evidence type="ECO:0000256" key="4">
    <source>
        <dbReference type="ARBA" id="ARBA00023136"/>
    </source>
</evidence>
<feature type="transmembrane region" description="Helical" evidence="5">
    <location>
        <begin position="263"/>
        <end position="282"/>
    </location>
</feature>
<keyword evidence="8" id="KW-1185">Reference proteome</keyword>
<feature type="transmembrane region" description="Helical" evidence="5">
    <location>
        <begin position="21"/>
        <end position="47"/>
    </location>
</feature>
<dbReference type="Gene3D" id="1.20.1250.20">
    <property type="entry name" value="MFS general substrate transporter like domains"/>
    <property type="match status" value="1"/>
</dbReference>
<comment type="subcellular location">
    <subcellularLocation>
        <location evidence="1">Membrane</location>
        <topology evidence="1">Multi-pass membrane protein</topology>
    </subcellularLocation>
</comment>
<feature type="transmembrane region" description="Helical" evidence="5">
    <location>
        <begin position="59"/>
        <end position="79"/>
    </location>
</feature>
<dbReference type="PANTHER" id="PTHR23508:SF10">
    <property type="entry name" value="CARBOXYLIC ACID TRANSPORTER PROTEIN HOMOLOG"/>
    <property type="match status" value="1"/>
</dbReference>
<feature type="transmembrane region" description="Helical" evidence="5">
    <location>
        <begin position="149"/>
        <end position="173"/>
    </location>
</feature>
<feature type="transmembrane region" description="Helical" evidence="5">
    <location>
        <begin position="412"/>
        <end position="432"/>
    </location>
</feature>
<dbReference type="InterPro" id="IPR005829">
    <property type="entry name" value="Sugar_transporter_CS"/>
</dbReference>
<keyword evidence="4 5" id="KW-0472">Membrane</keyword>
<evidence type="ECO:0000256" key="1">
    <source>
        <dbReference type="ARBA" id="ARBA00004141"/>
    </source>
</evidence>
<reference evidence="7 8" key="1">
    <citation type="journal article" date="2019" name="Int. J. Syst. Evol. Microbiol.">
        <title>The Global Catalogue of Microorganisms (GCM) 10K type strain sequencing project: providing services to taxonomists for standard genome sequencing and annotation.</title>
        <authorList>
            <consortium name="The Broad Institute Genomics Platform"/>
            <consortium name="The Broad Institute Genome Sequencing Center for Infectious Disease"/>
            <person name="Wu L."/>
            <person name="Ma J."/>
        </authorList>
    </citation>
    <scope>NUCLEOTIDE SEQUENCE [LARGE SCALE GENOMIC DNA]</scope>
    <source>
        <strain evidence="7 8">JCM 15503</strain>
    </source>
</reference>
<evidence type="ECO:0000256" key="3">
    <source>
        <dbReference type="ARBA" id="ARBA00022989"/>
    </source>
</evidence>
<organism evidence="7 8">
    <name type="scientific">Ideonella azotifigens</name>
    <dbReference type="NCBI Taxonomy" id="513160"/>
    <lineage>
        <taxon>Bacteria</taxon>
        <taxon>Pseudomonadati</taxon>
        <taxon>Pseudomonadota</taxon>
        <taxon>Betaproteobacteria</taxon>
        <taxon>Burkholderiales</taxon>
        <taxon>Sphaerotilaceae</taxon>
        <taxon>Ideonella</taxon>
    </lineage>
</organism>
<evidence type="ECO:0000313" key="7">
    <source>
        <dbReference type="EMBL" id="GAA0766382.1"/>
    </source>
</evidence>
<accession>A0ABN1KGT5</accession>
<dbReference type="Pfam" id="PF07690">
    <property type="entry name" value="MFS_1"/>
    <property type="match status" value="1"/>
</dbReference>
<keyword evidence="2 5" id="KW-0812">Transmembrane</keyword>
<evidence type="ECO:0000256" key="5">
    <source>
        <dbReference type="SAM" id="Phobius"/>
    </source>
</evidence>
<feature type="transmembrane region" description="Helical" evidence="5">
    <location>
        <begin position="91"/>
        <end position="110"/>
    </location>
</feature>
<dbReference type="CDD" id="cd17365">
    <property type="entry name" value="MFS_PcaK_like"/>
    <property type="match status" value="1"/>
</dbReference>
<dbReference type="PROSITE" id="PS00217">
    <property type="entry name" value="SUGAR_TRANSPORT_2"/>
    <property type="match status" value="1"/>
</dbReference>
<dbReference type="Proteomes" id="UP001500279">
    <property type="component" value="Unassembled WGS sequence"/>
</dbReference>
<feature type="transmembrane region" description="Helical" evidence="5">
    <location>
        <begin position="349"/>
        <end position="371"/>
    </location>
</feature>
<dbReference type="PROSITE" id="PS00216">
    <property type="entry name" value="SUGAR_TRANSPORT_1"/>
    <property type="match status" value="1"/>
</dbReference>
<dbReference type="InterPro" id="IPR036259">
    <property type="entry name" value="MFS_trans_sf"/>
</dbReference>
<protein>
    <submittedName>
        <fullName evidence="7">Aromatic acid/H+ symport family MFS transporter</fullName>
    </submittedName>
</protein>
<feature type="domain" description="Major facilitator superfamily (MFS) profile" evidence="6">
    <location>
        <begin position="25"/>
        <end position="438"/>
    </location>
</feature>
<name>A0ABN1KGT5_9BURK</name>
<proteinExistence type="predicted"/>
<dbReference type="InterPro" id="IPR020846">
    <property type="entry name" value="MFS_dom"/>
</dbReference>